<dbReference type="AlphaFoldDB" id="A0A183INH9"/>
<proteinExistence type="predicted"/>
<dbReference type="EMBL" id="UZAM01008801">
    <property type="protein sequence ID" value="VDP06482.1"/>
    <property type="molecule type" value="Genomic_DNA"/>
</dbReference>
<evidence type="ECO:0000313" key="1">
    <source>
        <dbReference type="EMBL" id="VDP06482.1"/>
    </source>
</evidence>
<organism evidence="3">
    <name type="scientific">Soboliphyme baturini</name>
    <dbReference type="NCBI Taxonomy" id="241478"/>
    <lineage>
        <taxon>Eukaryota</taxon>
        <taxon>Metazoa</taxon>
        <taxon>Ecdysozoa</taxon>
        <taxon>Nematoda</taxon>
        <taxon>Enoplea</taxon>
        <taxon>Dorylaimia</taxon>
        <taxon>Dioctophymatida</taxon>
        <taxon>Dioctophymatoidea</taxon>
        <taxon>Soboliphymatidae</taxon>
        <taxon>Soboliphyme</taxon>
    </lineage>
</organism>
<protein>
    <submittedName>
        <fullName evidence="3">Transposase</fullName>
    </submittedName>
</protein>
<dbReference type="WBParaSite" id="SBAD_0000538501-mRNA-1">
    <property type="protein sequence ID" value="SBAD_0000538501-mRNA-1"/>
    <property type="gene ID" value="SBAD_0000538501"/>
</dbReference>
<evidence type="ECO:0000313" key="2">
    <source>
        <dbReference type="Proteomes" id="UP000270296"/>
    </source>
</evidence>
<gene>
    <name evidence="1" type="ORF">SBAD_LOCUS5175</name>
</gene>
<evidence type="ECO:0000313" key="3">
    <source>
        <dbReference type="WBParaSite" id="SBAD_0000538501-mRNA-1"/>
    </source>
</evidence>
<keyword evidence="2" id="KW-1185">Reference proteome</keyword>
<reference evidence="3" key="1">
    <citation type="submission" date="2016-06" db="UniProtKB">
        <authorList>
            <consortium name="WormBaseParasite"/>
        </authorList>
    </citation>
    <scope>IDENTIFICATION</scope>
</reference>
<accession>A0A183INH9</accession>
<reference evidence="1 2" key="2">
    <citation type="submission" date="2018-11" db="EMBL/GenBank/DDBJ databases">
        <authorList>
            <consortium name="Pathogen Informatics"/>
        </authorList>
    </citation>
    <scope>NUCLEOTIDE SEQUENCE [LARGE SCALE GENOMIC DNA]</scope>
</reference>
<name>A0A183INH9_9BILA</name>
<dbReference type="Proteomes" id="UP000270296">
    <property type="component" value="Unassembled WGS sequence"/>
</dbReference>
<sequence length="75" mass="8199">MPAPPTAFADCTMEAAMGYVRRRRRVLPTFGGPTRSLHHILACQSRDAGVVPPGNVDATWLIAIEVSLRLFGHQI</sequence>